<evidence type="ECO:0000313" key="3">
    <source>
        <dbReference type="Proteomes" id="UP001341840"/>
    </source>
</evidence>
<dbReference type="Proteomes" id="UP001341840">
    <property type="component" value="Unassembled WGS sequence"/>
</dbReference>
<protein>
    <submittedName>
        <fullName evidence="2">Uncharacterized protein</fullName>
    </submittedName>
</protein>
<proteinExistence type="predicted"/>
<keyword evidence="3" id="KW-1185">Reference proteome</keyword>
<dbReference type="EMBL" id="JASCZI010181476">
    <property type="protein sequence ID" value="MED6183862.1"/>
    <property type="molecule type" value="Genomic_DNA"/>
</dbReference>
<evidence type="ECO:0000313" key="2">
    <source>
        <dbReference type="EMBL" id="MED6183862.1"/>
    </source>
</evidence>
<sequence length="59" mass="5940">MTAPGARPSMSPTRSQPPDTPMTAPWSSKGVGSAALADGSLDSVRISGIKFLAPLSGIN</sequence>
<gene>
    <name evidence="2" type="ORF">PIB30_041792</name>
</gene>
<feature type="region of interest" description="Disordered" evidence="1">
    <location>
        <begin position="1"/>
        <end position="34"/>
    </location>
</feature>
<reference evidence="2 3" key="1">
    <citation type="journal article" date="2023" name="Plants (Basel)">
        <title>Bridging the Gap: Combining Genomics and Transcriptomics Approaches to Understand Stylosanthes scabra, an Orphan Legume from the Brazilian Caatinga.</title>
        <authorList>
            <person name="Ferreira-Neto J.R.C."/>
            <person name="da Silva M.D."/>
            <person name="Binneck E."/>
            <person name="de Melo N.F."/>
            <person name="da Silva R.H."/>
            <person name="de Melo A.L.T.M."/>
            <person name="Pandolfi V."/>
            <person name="Bustamante F.O."/>
            <person name="Brasileiro-Vidal A.C."/>
            <person name="Benko-Iseppon A.M."/>
        </authorList>
    </citation>
    <scope>NUCLEOTIDE SEQUENCE [LARGE SCALE GENOMIC DNA]</scope>
    <source>
        <tissue evidence="2">Leaves</tissue>
    </source>
</reference>
<comment type="caution">
    <text evidence="2">The sequence shown here is derived from an EMBL/GenBank/DDBJ whole genome shotgun (WGS) entry which is preliminary data.</text>
</comment>
<organism evidence="2 3">
    <name type="scientific">Stylosanthes scabra</name>
    <dbReference type="NCBI Taxonomy" id="79078"/>
    <lineage>
        <taxon>Eukaryota</taxon>
        <taxon>Viridiplantae</taxon>
        <taxon>Streptophyta</taxon>
        <taxon>Embryophyta</taxon>
        <taxon>Tracheophyta</taxon>
        <taxon>Spermatophyta</taxon>
        <taxon>Magnoliopsida</taxon>
        <taxon>eudicotyledons</taxon>
        <taxon>Gunneridae</taxon>
        <taxon>Pentapetalae</taxon>
        <taxon>rosids</taxon>
        <taxon>fabids</taxon>
        <taxon>Fabales</taxon>
        <taxon>Fabaceae</taxon>
        <taxon>Papilionoideae</taxon>
        <taxon>50 kb inversion clade</taxon>
        <taxon>dalbergioids sensu lato</taxon>
        <taxon>Dalbergieae</taxon>
        <taxon>Pterocarpus clade</taxon>
        <taxon>Stylosanthes</taxon>
    </lineage>
</organism>
<accession>A0ABU6WDE5</accession>
<evidence type="ECO:0000256" key="1">
    <source>
        <dbReference type="SAM" id="MobiDB-lite"/>
    </source>
</evidence>
<name>A0ABU6WDE5_9FABA</name>